<protein>
    <recommendedName>
        <fullName evidence="1">DNA helicase Pif1-like 2B domain-containing protein</fullName>
    </recommendedName>
</protein>
<keyword evidence="3" id="KW-1185">Reference proteome</keyword>
<feature type="domain" description="DNA helicase Pif1-like 2B" evidence="1">
    <location>
        <begin position="90"/>
        <end position="136"/>
    </location>
</feature>
<feature type="non-terminal residue" evidence="2">
    <location>
        <position position="250"/>
    </location>
</feature>
<gene>
    <name evidence="2" type="ORF">EPUL_006439</name>
</gene>
<dbReference type="InterPro" id="IPR049163">
    <property type="entry name" value="Pif1-like_2B_dom"/>
</dbReference>
<comment type="caution">
    <text evidence="2">The sequence shown here is derived from an EMBL/GenBank/DDBJ whole genome shotgun (WGS) entry which is preliminary data.</text>
</comment>
<evidence type="ECO:0000259" key="1">
    <source>
        <dbReference type="Pfam" id="PF21530"/>
    </source>
</evidence>
<dbReference type="Pfam" id="PF21530">
    <property type="entry name" value="Pif1_2B_dom"/>
    <property type="match status" value="1"/>
</dbReference>
<dbReference type="STRING" id="225359.A0A2S4PJ64"/>
<dbReference type="PANTHER" id="PTHR23274:SF51">
    <property type="entry name" value="OS03G0423850 PROTEIN"/>
    <property type="match status" value="1"/>
</dbReference>
<dbReference type="Gene3D" id="3.40.50.300">
    <property type="entry name" value="P-loop containing nucleotide triphosphate hydrolases"/>
    <property type="match status" value="1"/>
</dbReference>
<reference evidence="2 3" key="1">
    <citation type="submission" date="2017-10" db="EMBL/GenBank/DDBJ databases">
        <title>Development of genomic resources for the powdery mildew, Erysiphe pulchra.</title>
        <authorList>
            <person name="Wadl P.A."/>
            <person name="Mack B.M."/>
            <person name="Moore G."/>
            <person name="Beltz S.B."/>
        </authorList>
    </citation>
    <scope>NUCLEOTIDE SEQUENCE [LARGE SCALE GENOMIC DNA]</scope>
    <source>
        <strain evidence="2">Cflorida</strain>
    </source>
</reference>
<dbReference type="EMBL" id="PEDP01004524">
    <property type="protein sequence ID" value="POS82063.1"/>
    <property type="molecule type" value="Genomic_DNA"/>
</dbReference>
<dbReference type="Proteomes" id="UP000237438">
    <property type="component" value="Unassembled WGS sequence"/>
</dbReference>
<dbReference type="GO" id="GO:0005657">
    <property type="term" value="C:replication fork"/>
    <property type="evidence" value="ECO:0007669"/>
    <property type="project" value="TreeGrafter"/>
</dbReference>
<dbReference type="CDD" id="cd18809">
    <property type="entry name" value="SF1_C_RecD"/>
    <property type="match status" value="1"/>
</dbReference>
<sequence>MYGSLDIPEWMKTTNDRTVFRDFVYPARPLQSLDSSIFHDRAILSPRNDLVHQFNDEITAFRGTLSRDFYSYDEVRNQESTGQLTDYTPEYLRQVTCQGLPLGILRIQVGMPVMLLRNYYPKLGLCNGTRLIVTRLYSRCIKGRIVSQDPRFHGKEHIISRFTLDSNDELPFSMVRKQLPLRPCFAMTINKSQGQTLKMVGVDLSTPVFTHGQLYVALSRVTDVQNLLILLPPRARTSSNVVYPEALLTR</sequence>
<dbReference type="OrthoDB" id="4332274at2759"/>
<accession>A0A2S4PJ64</accession>
<name>A0A2S4PJ64_9PEZI</name>
<dbReference type="AlphaFoldDB" id="A0A2S4PJ64"/>
<dbReference type="GO" id="GO:0006260">
    <property type="term" value="P:DNA replication"/>
    <property type="evidence" value="ECO:0007669"/>
    <property type="project" value="TreeGrafter"/>
</dbReference>
<dbReference type="InterPro" id="IPR027417">
    <property type="entry name" value="P-loop_NTPase"/>
</dbReference>
<evidence type="ECO:0000313" key="2">
    <source>
        <dbReference type="EMBL" id="POS82063.1"/>
    </source>
</evidence>
<dbReference type="PANTHER" id="PTHR23274">
    <property type="entry name" value="DNA HELICASE-RELATED"/>
    <property type="match status" value="1"/>
</dbReference>
<organism evidence="2 3">
    <name type="scientific">Erysiphe pulchra</name>
    <dbReference type="NCBI Taxonomy" id="225359"/>
    <lineage>
        <taxon>Eukaryota</taxon>
        <taxon>Fungi</taxon>
        <taxon>Dikarya</taxon>
        <taxon>Ascomycota</taxon>
        <taxon>Pezizomycotina</taxon>
        <taxon>Leotiomycetes</taxon>
        <taxon>Erysiphales</taxon>
        <taxon>Erysiphaceae</taxon>
        <taxon>Erysiphe</taxon>
    </lineage>
</organism>
<dbReference type="SUPFAM" id="SSF52540">
    <property type="entry name" value="P-loop containing nucleoside triphosphate hydrolases"/>
    <property type="match status" value="1"/>
</dbReference>
<evidence type="ECO:0000313" key="3">
    <source>
        <dbReference type="Proteomes" id="UP000237438"/>
    </source>
</evidence>
<proteinExistence type="predicted"/>